<dbReference type="FunFam" id="2.20.70.10:FF:000018">
    <property type="entry name" value="DGCR8 microprocessor complex subunit"/>
    <property type="match status" value="1"/>
</dbReference>
<dbReference type="PANTHER" id="PTHR13482:SF3">
    <property type="entry name" value="MICROPROCESSOR COMPLEX SUBUNIT DGCR8"/>
    <property type="match status" value="1"/>
</dbReference>
<dbReference type="InterPro" id="IPR040375">
    <property type="entry name" value="DGCR8"/>
</dbReference>
<reference evidence="2 3" key="2">
    <citation type="submission" date="2018-11" db="EMBL/GenBank/DDBJ databases">
        <authorList>
            <consortium name="Pathogen Informatics"/>
        </authorList>
    </citation>
    <scope>NUCLEOTIDE SEQUENCE [LARGE SCALE GENOMIC DNA]</scope>
</reference>
<organism evidence="4">
    <name type="scientific">Soboliphyme baturini</name>
    <dbReference type="NCBI Taxonomy" id="241478"/>
    <lineage>
        <taxon>Eukaryota</taxon>
        <taxon>Metazoa</taxon>
        <taxon>Ecdysozoa</taxon>
        <taxon>Nematoda</taxon>
        <taxon>Enoplea</taxon>
        <taxon>Dorylaimia</taxon>
        <taxon>Dioctophymatida</taxon>
        <taxon>Dioctophymatoidea</taxon>
        <taxon>Soboliphymatidae</taxon>
        <taxon>Soboliphyme</taxon>
    </lineage>
</organism>
<reference evidence="4" key="1">
    <citation type="submission" date="2016-06" db="UniProtKB">
        <authorList>
            <consortium name="WormBaseParasite"/>
        </authorList>
    </citation>
    <scope>IDENTIFICATION</scope>
</reference>
<evidence type="ECO:0000313" key="3">
    <source>
        <dbReference type="Proteomes" id="UP000270296"/>
    </source>
</evidence>
<dbReference type="GO" id="GO:0070877">
    <property type="term" value="C:microprocessor complex"/>
    <property type="evidence" value="ECO:0007669"/>
    <property type="project" value="InterPro"/>
</dbReference>
<feature type="region of interest" description="Disordered" evidence="1">
    <location>
        <begin position="267"/>
        <end position="302"/>
    </location>
</feature>
<dbReference type="Proteomes" id="UP000270296">
    <property type="component" value="Unassembled WGS sequence"/>
</dbReference>
<evidence type="ECO:0000256" key="1">
    <source>
        <dbReference type="SAM" id="MobiDB-lite"/>
    </source>
</evidence>
<dbReference type="EMBL" id="UZAM01016915">
    <property type="protein sequence ID" value="VDP45206.1"/>
    <property type="molecule type" value="Genomic_DNA"/>
</dbReference>
<accession>A0A183J874</accession>
<dbReference type="AlphaFoldDB" id="A0A183J874"/>
<feature type="region of interest" description="Disordered" evidence="1">
    <location>
        <begin position="223"/>
        <end position="250"/>
    </location>
</feature>
<feature type="compositionally biased region" description="Polar residues" evidence="1">
    <location>
        <begin position="288"/>
        <end position="298"/>
    </location>
</feature>
<dbReference type="Gene3D" id="2.20.70.10">
    <property type="match status" value="1"/>
</dbReference>
<dbReference type="OrthoDB" id="112668at2759"/>
<dbReference type="PANTHER" id="PTHR13482">
    <property type="entry name" value="MICRORNA PROCESSOR COMPLEX SUBUNIT DGCR8"/>
    <property type="match status" value="1"/>
</dbReference>
<dbReference type="WBParaSite" id="SBAD_0001247601-mRNA-1">
    <property type="protein sequence ID" value="SBAD_0001247601-mRNA-1"/>
    <property type="gene ID" value="SBAD_0001247601"/>
</dbReference>
<dbReference type="GO" id="GO:0031053">
    <property type="term" value="P:primary miRNA processing"/>
    <property type="evidence" value="ECO:0007669"/>
    <property type="project" value="InterPro"/>
</dbReference>
<sequence>MASSEVNEGINDSLEVKSIEELLKERGELIAMLSAESDDAGGDHLTIHHHQQQPNSFVDGEDQYSEFIESFQQQKTIEASFMSKLGVDDDRRQITFDVDGDDDMPATKRCKTDLGNDCDPFAGCPLDLAFGDEVNCKTTSWEADDLRSSSKDYRFLSSSHTEDDVTSGVISLFDRDGSHSKKGVPEILNLEDDRLPLLNRFSGADGADDGSCFGSNMPGEFSQTISSHDADNDTSSEGLINSGGDTSSDYKQGMSALRELGEILANSEGGCDRDKGRGYGTVRRSSIDRPQQQTSSCCETDRNNEEIDQMLDESLQNDHGESVKETTDNQLKDDELKLLGIGGTEGNEEGDGASVMSLNGEILRPAHIREKIVLRNRGTEYFEVLPDGWIDVTHNSGIPVYLHKETRVCTLSRPYFIGPGSVRNHDVPLASIPCLHQKRMKELDQQKLRATNEATTAADTLTNPSAVDSASTTNVDDIKMKLAMTFKMPEVKVQTTEDYASRNLKPEQLHEYTKKIFEFEKIKGTAFMFSLFTLRFNYPFLRDKL</sequence>
<dbReference type="GO" id="GO:0003725">
    <property type="term" value="F:double-stranded RNA binding"/>
    <property type="evidence" value="ECO:0007669"/>
    <property type="project" value="TreeGrafter"/>
</dbReference>
<dbReference type="GO" id="GO:0070878">
    <property type="term" value="F:primary miRNA binding"/>
    <property type="evidence" value="ECO:0007669"/>
    <property type="project" value="TreeGrafter"/>
</dbReference>
<proteinExistence type="predicted"/>
<name>A0A183J874_9BILA</name>
<gene>
    <name evidence="2" type="ORF">SBAD_LOCUS12072</name>
</gene>
<evidence type="ECO:0000313" key="2">
    <source>
        <dbReference type="EMBL" id="VDP45206.1"/>
    </source>
</evidence>
<dbReference type="GO" id="GO:0042802">
    <property type="term" value="F:identical protein binding"/>
    <property type="evidence" value="ECO:0007669"/>
    <property type="project" value="InterPro"/>
</dbReference>
<evidence type="ECO:0000313" key="4">
    <source>
        <dbReference type="WBParaSite" id="SBAD_0001247601-mRNA-1"/>
    </source>
</evidence>
<protein>
    <submittedName>
        <fullName evidence="4">BRCT domain-containing protein</fullName>
    </submittedName>
</protein>
<keyword evidence="3" id="KW-1185">Reference proteome</keyword>
<dbReference type="GO" id="GO:0020037">
    <property type="term" value="F:heme binding"/>
    <property type="evidence" value="ECO:0007669"/>
    <property type="project" value="InterPro"/>
</dbReference>